<dbReference type="RefSeq" id="WP_085824889.1">
    <property type="nucleotide sequence ID" value="NZ_FWFP01000020.1"/>
</dbReference>
<dbReference type="PROSITE" id="PS51257">
    <property type="entry name" value="PROKAR_LIPOPROTEIN"/>
    <property type="match status" value="1"/>
</dbReference>
<gene>
    <name evidence="1" type="ORF">RUM8411_04466</name>
</gene>
<keyword evidence="2" id="KW-1185">Reference proteome</keyword>
<dbReference type="Proteomes" id="UP000193778">
    <property type="component" value="Unassembled WGS sequence"/>
</dbReference>
<dbReference type="EMBL" id="FWFP01000020">
    <property type="protein sequence ID" value="SLN76714.1"/>
    <property type="molecule type" value="Genomic_DNA"/>
</dbReference>
<dbReference type="OrthoDB" id="7605185at2"/>
<evidence type="ECO:0000313" key="2">
    <source>
        <dbReference type="Proteomes" id="UP000193778"/>
    </source>
</evidence>
<protein>
    <submittedName>
        <fullName evidence="1">Uncharacterized protein</fullName>
    </submittedName>
</protein>
<dbReference type="AlphaFoldDB" id="A0A1X7ACX3"/>
<proteinExistence type="predicted"/>
<reference evidence="2" key="1">
    <citation type="submission" date="2017-03" db="EMBL/GenBank/DDBJ databases">
        <authorList>
            <person name="Rodrigo-Torres L."/>
            <person name="Arahal R.D."/>
            <person name="Lucena T."/>
        </authorList>
    </citation>
    <scope>NUCLEOTIDE SEQUENCE [LARGE SCALE GENOMIC DNA]</scope>
    <source>
        <strain evidence="2">CECT 8411</strain>
    </source>
</reference>
<organism evidence="1 2">
    <name type="scientific">Ruegeria meonggei</name>
    <dbReference type="NCBI Taxonomy" id="1446476"/>
    <lineage>
        <taxon>Bacteria</taxon>
        <taxon>Pseudomonadati</taxon>
        <taxon>Pseudomonadota</taxon>
        <taxon>Alphaproteobacteria</taxon>
        <taxon>Rhodobacterales</taxon>
        <taxon>Roseobacteraceae</taxon>
        <taxon>Ruegeria</taxon>
    </lineage>
</organism>
<evidence type="ECO:0000313" key="1">
    <source>
        <dbReference type="EMBL" id="SLN76714.1"/>
    </source>
</evidence>
<name>A0A1X7ACX3_9RHOB</name>
<sequence length="340" mass="36576">MFLRILSLSLVISGCAKIPDVSTRYYLTKSTLRLDVTRALSCSPGGQINISNAVSPVIANSADLSRTYPFNLQELKSTFTDPDVTVQFFEDGRLQSINATQTGTAKQIVESSLVVASSVLRDKGIPGAAPVPDGLTKCEYIEKHGDKNGILSLIYSSGMSVPKAGLQEIRPVGASKVYHERLFPSDKVVQAHIHPSDLNPLSPPVNLENDGQPYSLVARQLTKVSIRVHASDDKGQNELIWNGAALMALPGNEYKVPIPRRPAFGKQEFQVAFSESGSLKTLKYASTSGSADVIGLTGVLADELQGPSAADQAKALQAEADLIKQRERLAKCRANPSECQ</sequence>
<accession>A0A1X7ACX3</accession>